<name>A0AAW0TF99_SCYPA</name>
<sequence>MTSALTRSLPKSRTKHYNPFTQGLNLPSTRLPPPPRLPASPSKPPHATPRHATPSHTLPSNKLRRTGPRDVAGRLPKKWTPFALSLSQRRRRRDPPKDAITTSPTTPLSPPQIKPTTTPRFLHPRPRRPRLLQGQSSSQGRLTDGAKGRREWESEERRWKDSFPVFTSRLVPVEDCKC</sequence>
<feature type="region of interest" description="Disordered" evidence="1">
    <location>
        <begin position="1"/>
        <end position="157"/>
    </location>
</feature>
<dbReference type="AlphaFoldDB" id="A0AAW0TF99"/>
<evidence type="ECO:0000256" key="1">
    <source>
        <dbReference type="SAM" id="MobiDB-lite"/>
    </source>
</evidence>
<gene>
    <name evidence="2" type="ORF">O3P69_012223</name>
</gene>
<keyword evidence="3" id="KW-1185">Reference proteome</keyword>
<evidence type="ECO:0000313" key="2">
    <source>
        <dbReference type="EMBL" id="KAK8385252.1"/>
    </source>
</evidence>
<protein>
    <submittedName>
        <fullName evidence="2">Uncharacterized protein</fullName>
    </submittedName>
</protein>
<comment type="caution">
    <text evidence="2">The sequence shown here is derived from an EMBL/GenBank/DDBJ whole genome shotgun (WGS) entry which is preliminary data.</text>
</comment>
<organism evidence="2 3">
    <name type="scientific">Scylla paramamosain</name>
    <name type="common">Mud crab</name>
    <dbReference type="NCBI Taxonomy" id="85552"/>
    <lineage>
        <taxon>Eukaryota</taxon>
        <taxon>Metazoa</taxon>
        <taxon>Ecdysozoa</taxon>
        <taxon>Arthropoda</taxon>
        <taxon>Crustacea</taxon>
        <taxon>Multicrustacea</taxon>
        <taxon>Malacostraca</taxon>
        <taxon>Eumalacostraca</taxon>
        <taxon>Eucarida</taxon>
        <taxon>Decapoda</taxon>
        <taxon>Pleocyemata</taxon>
        <taxon>Brachyura</taxon>
        <taxon>Eubrachyura</taxon>
        <taxon>Portunoidea</taxon>
        <taxon>Portunidae</taxon>
        <taxon>Portuninae</taxon>
        <taxon>Scylla</taxon>
    </lineage>
</organism>
<accession>A0AAW0TF99</accession>
<dbReference type="EMBL" id="JARAKH010000033">
    <property type="protein sequence ID" value="KAK8385252.1"/>
    <property type="molecule type" value="Genomic_DNA"/>
</dbReference>
<feature type="compositionally biased region" description="Pro residues" evidence="1">
    <location>
        <begin position="30"/>
        <end position="47"/>
    </location>
</feature>
<dbReference type="Proteomes" id="UP001487740">
    <property type="component" value="Unassembled WGS sequence"/>
</dbReference>
<evidence type="ECO:0000313" key="3">
    <source>
        <dbReference type="Proteomes" id="UP001487740"/>
    </source>
</evidence>
<feature type="compositionally biased region" description="Basic and acidic residues" evidence="1">
    <location>
        <begin position="144"/>
        <end position="157"/>
    </location>
</feature>
<reference evidence="2 3" key="1">
    <citation type="submission" date="2023-03" db="EMBL/GenBank/DDBJ databases">
        <title>High-quality genome of Scylla paramamosain provides insights in environmental adaptation.</title>
        <authorList>
            <person name="Zhang L."/>
        </authorList>
    </citation>
    <scope>NUCLEOTIDE SEQUENCE [LARGE SCALE GENOMIC DNA]</scope>
    <source>
        <strain evidence="2">LZ_2023a</strain>
        <tissue evidence="2">Muscle</tissue>
    </source>
</reference>
<proteinExistence type="predicted"/>